<dbReference type="EMBL" id="JXUW01000034">
    <property type="protein sequence ID" value="KJE75631.1"/>
    <property type="molecule type" value="Genomic_DNA"/>
</dbReference>
<sequence>MAPKMAVRMLGTLALSGGLSLIGIGATGTTTSTATTIAVHARRTVKTRVTAAWPITSIAAGSSGKGYLVAAADGGIFNFGGAAFEGNTYTDGLTGLSGAHPLNAPIVGMAAEPGGTGYWLVAKDGGVFNFGGAKFAGSTYSYGITGLSGAHPLNAPIVGMAAEPGGTGYWLVAKDGGVFNFGGAKFAGSTYSYGITGLSGAHPLNAPIVGIIPTPNGGGYWLIAADGGVFDFGNAKFYGSTYSQGHTGLGGSHPISGRIVGGVATPSGNGYWLVSSTGAVYNFGGAANEGDTASKGYTGLGGSHPLPAPIVSMAADSAGTGYWLAGSDGSVYNFGSAAYSGDVPSLPTPGKSSAGGSGQNNTTVATTQAPNVTTTYQNPPPPGSLLNPTTNISANPNYYSSCTNAVDGGQSANSVPCEQSAVAAINTGRADQGLPAMSLPNNFYQLPAIDQLFVLVNEERVSRGLVPVYGLANPLNALAAQGSSANTDPPISQSTFSTGPWALGLYANWAEDFSTAGSMYDWMYNDGWGGTGNTSNLACTSPSSSGCWGHRANILVSNSSGYTPVMGAASINESSLGGWIGFESDATVLTEVANSELHSVSYSYTWAQAVAAGADPQT</sequence>
<keyword evidence="3" id="KW-1185">Reference proteome</keyword>
<feature type="compositionally biased region" description="Polar residues" evidence="1">
    <location>
        <begin position="359"/>
        <end position="377"/>
    </location>
</feature>
<reference evidence="2 3" key="1">
    <citation type="submission" date="2015-01" db="EMBL/GenBank/DDBJ databases">
        <title>Draft genome of the acidophilic iron oxidizer Ferrimicrobium acidiphilum strain T23.</title>
        <authorList>
            <person name="Poehlein A."/>
            <person name="Eisen S."/>
            <person name="Schloemann M."/>
            <person name="Johnson B.D."/>
            <person name="Daniel R."/>
            <person name="Muehling M."/>
        </authorList>
    </citation>
    <scope>NUCLEOTIDE SEQUENCE [LARGE SCALE GENOMIC DNA]</scope>
    <source>
        <strain evidence="2 3">T23</strain>
    </source>
</reference>
<dbReference type="GeneID" id="78373660"/>
<evidence type="ECO:0008006" key="4">
    <source>
        <dbReference type="Google" id="ProtNLM"/>
    </source>
</evidence>
<gene>
    <name evidence="2" type="ORF">FEAC_26540</name>
</gene>
<feature type="region of interest" description="Disordered" evidence="1">
    <location>
        <begin position="348"/>
        <end position="382"/>
    </location>
</feature>
<evidence type="ECO:0000256" key="1">
    <source>
        <dbReference type="SAM" id="MobiDB-lite"/>
    </source>
</evidence>
<comment type="caution">
    <text evidence="2">The sequence shown here is derived from an EMBL/GenBank/DDBJ whole genome shotgun (WGS) entry which is preliminary data.</text>
</comment>
<dbReference type="PATRIC" id="fig|1121877.4.peg.2970"/>
<evidence type="ECO:0000313" key="2">
    <source>
        <dbReference type="EMBL" id="KJE75631.1"/>
    </source>
</evidence>
<dbReference type="eggNOG" id="COG2385">
    <property type="taxonomic scope" value="Bacteria"/>
</dbReference>
<name>A0A0D8FR53_9ACTN</name>
<proteinExistence type="predicted"/>
<protein>
    <recommendedName>
        <fullName evidence="4">SCP domain-containing protein</fullName>
    </recommendedName>
</protein>
<dbReference type="RefSeq" id="WP_052566370.1">
    <property type="nucleotide sequence ID" value="NZ_JXUW01000034.1"/>
</dbReference>
<accession>A0A0D8FR53</accession>
<dbReference type="AlphaFoldDB" id="A0A0D8FR53"/>
<dbReference type="Proteomes" id="UP000032336">
    <property type="component" value="Unassembled WGS sequence"/>
</dbReference>
<evidence type="ECO:0000313" key="3">
    <source>
        <dbReference type="Proteomes" id="UP000032336"/>
    </source>
</evidence>
<organism evidence="2 3">
    <name type="scientific">Ferrimicrobium acidiphilum DSM 19497</name>
    <dbReference type="NCBI Taxonomy" id="1121877"/>
    <lineage>
        <taxon>Bacteria</taxon>
        <taxon>Bacillati</taxon>
        <taxon>Actinomycetota</taxon>
        <taxon>Acidimicrobiia</taxon>
        <taxon>Acidimicrobiales</taxon>
        <taxon>Acidimicrobiaceae</taxon>
        <taxon>Ferrimicrobium</taxon>
    </lineage>
</organism>